<dbReference type="STRING" id="675635.Psed_4817"/>
<protein>
    <submittedName>
        <fullName evidence="2">ABC transport system permease protein</fullName>
    </submittedName>
</protein>
<proteinExistence type="predicted"/>
<accession>F4CJT8</accession>
<keyword evidence="3" id="KW-1185">Reference proteome</keyword>
<dbReference type="AlphaFoldDB" id="F4CJT8"/>
<dbReference type="GO" id="GO:0005886">
    <property type="term" value="C:plasma membrane"/>
    <property type="evidence" value="ECO:0007669"/>
    <property type="project" value="UniProtKB-SubCell"/>
</dbReference>
<evidence type="ECO:0000256" key="1">
    <source>
        <dbReference type="SAM" id="Phobius"/>
    </source>
</evidence>
<feature type="transmembrane region" description="Helical" evidence="1">
    <location>
        <begin position="166"/>
        <end position="188"/>
    </location>
</feature>
<name>F4CJT8_PSEUX</name>
<dbReference type="HOGENOM" id="CLU_051674_1_1_11"/>
<dbReference type="eggNOG" id="COG1277">
    <property type="taxonomic scope" value="Bacteria"/>
</dbReference>
<organism evidence="2 3">
    <name type="scientific">Pseudonocardia dioxanivorans (strain ATCC 55486 / DSM 44775 / JCM 13855 / CB1190)</name>
    <dbReference type="NCBI Taxonomy" id="675635"/>
    <lineage>
        <taxon>Bacteria</taxon>
        <taxon>Bacillati</taxon>
        <taxon>Actinomycetota</taxon>
        <taxon>Actinomycetes</taxon>
        <taxon>Pseudonocardiales</taxon>
        <taxon>Pseudonocardiaceae</taxon>
        <taxon>Pseudonocardia</taxon>
    </lineage>
</organism>
<feature type="transmembrane region" description="Helical" evidence="1">
    <location>
        <begin position="242"/>
        <end position="266"/>
    </location>
</feature>
<keyword evidence="1" id="KW-1133">Transmembrane helix</keyword>
<evidence type="ECO:0000313" key="3">
    <source>
        <dbReference type="Proteomes" id="UP000007809"/>
    </source>
</evidence>
<dbReference type="RefSeq" id="WP_013676875.1">
    <property type="nucleotide sequence ID" value="NC_015312.1"/>
</dbReference>
<feature type="transmembrane region" description="Helical" evidence="1">
    <location>
        <begin position="37"/>
        <end position="60"/>
    </location>
</feature>
<dbReference type="KEGG" id="pdx:Psed_4817"/>
<gene>
    <name evidence="2" type="ordered locus">Psed_4817</name>
</gene>
<reference evidence="2 3" key="1">
    <citation type="journal article" date="2011" name="J. Bacteriol.">
        <title>Genome sequence of the 1,4-dioxane-degrading Pseudonocardia dioxanivorans strain CB1190.</title>
        <authorList>
            <person name="Sales C.M."/>
            <person name="Mahendra S."/>
            <person name="Grostern A."/>
            <person name="Parales R.E."/>
            <person name="Goodwin L.A."/>
            <person name="Woyke T."/>
            <person name="Nolan M."/>
            <person name="Lapidus A."/>
            <person name="Chertkov O."/>
            <person name="Ovchinnikova G."/>
            <person name="Sczyrba A."/>
            <person name="Alvarez-Cohen L."/>
        </authorList>
    </citation>
    <scope>NUCLEOTIDE SEQUENCE [LARGE SCALE GENOMIC DNA]</scope>
    <source>
        <strain evidence="3">ATCC 55486 / DSM 44775 / JCM 13855 / CB1190</strain>
    </source>
</reference>
<dbReference type="OrthoDB" id="3297477at2"/>
<keyword evidence="1" id="KW-0812">Transmembrane</keyword>
<feature type="transmembrane region" description="Helical" evidence="1">
    <location>
        <begin position="195"/>
        <end position="216"/>
    </location>
</feature>
<sequence length="271" mass="27954">MSTTIPVAPTAPAGGAVTLPRTISSEWIKFRTLWSSVLVATISVVGMIGVGWVGSFFTNADWAHMRPRELARFDPVVTSLNGYTVAELAVGTLGVLLVTGEYSTGMIRATMAAVPARLPVLWAKLIVFTCLTAVLMVPTSFVSFLGGQALLGTHSTSLSAPGVLRVVVATGVYLTLVGVLGIAFGALVRNTAGGIAALFGVLLVLPAIVGVLPSSWQDTIGPYLPANAGQAALSVIPDPAALAPWTGMAVFAAYAVIATVVAAVLLRRRDV</sequence>
<dbReference type="Proteomes" id="UP000007809">
    <property type="component" value="Chromosome"/>
</dbReference>
<feature type="transmembrane region" description="Helical" evidence="1">
    <location>
        <begin position="121"/>
        <end position="146"/>
    </location>
</feature>
<keyword evidence="1" id="KW-0472">Membrane</keyword>
<feature type="transmembrane region" description="Helical" evidence="1">
    <location>
        <begin position="80"/>
        <end position="100"/>
    </location>
</feature>
<dbReference type="EMBL" id="CP002593">
    <property type="protein sequence ID" value="AEA26963.1"/>
    <property type="molecule type" value="Genomic_DNA"/>
</dbReference>
<dbReference type="GO" id="GO:0140359">
    <property type="term" value="F:ABC-type transporter activity"/>
    <property type="evidence" value="ECO:0007669"/>
    <property type="project" value="InterPro"/>
</dbReference>
<evidence type="ECO:0000313" key="2">
    <source>
        <dbReference type="EMBL" id="AEA26963.1"/>
    </source>
</evidence>